<feature type="non-terminal residue" evidence="1">
    <location>
        <position position="63"/>
    </location>
</feature>
<dbReference type="EMBL" id="QNUK01001155">
    <property type="protein sequence ID" value="KAF5886775.1"/>
    <property type="molecule type" value="Genomic_DNA"/>
</dbReference>
<dbReference type="AlphaFoldDB" id="A0A8J4TUM2"/>
<dbReference type="Proteomes" id="UP000727407">
    <property type="component" value="Unassembled WGS sequence"/>
</dbReference>
<keyword evidence="2" id="KW-1185">Reference proteome</keyword>
<name>A0A8J4TUM2_CLAMG</name>
<protein>
    <submittedName>
        <fullName evidence="1">Tyrosine-protein phosphatase non-receptor type substrate 1-like</fullName>
    </submittedName>
</protein>
<evidence type="ECO:0000313" key="2">
    <source>
        <dbReference type="Proteomes" id="UP000727407"/>
    </source>
</evidence>
<evidence type="ECO:0000313" key="1">
    <source>
        <dbReference type="EMBL" id="KAF5886775.1"/>
    </source>
</evidence>
<reference evidence="1" key="1">
    <citation type="submission" date="2020-07" db="EMBL/GenBank/DDBJ databases">
        <title>Clarias magur genome sequencing, assembly and annotation.</title>
        <authorList>
            <person name="Kushwaha B."/>
            <person name="Kumar R."/>
            <person name="Das P."/>
            <person name="Joshi C.G."/>
            <person name="Kumar D."/>
            <person name="Nagpure N.S."/>
            <person name="Pandey M."/>
            <person name="Agarwal S."/>
            <person name="Srivastava S."/>
            <person name="Singh M."/>
            <person name="Sahoo L."/>
            <person name="Jayasankar P."/>
            <person name="Meher P.K."/>
            <person name="Koringa P.G."/>
            <person name="Iquebal M.A."/>
            <person name="Das S.P."/>
            <person name="Bit A."/>
            <person name="Patnaik S."/>
            <person name="Patel N."/>
            <person name="Shah T.M."/>
            <person name="Hinsu A."/>
            <person name="Jena J.K."/>
        </authorList>
    </citation>
    <scope>NUCLEOTIDE SEQUENCE</scope>
    <source>
        <strain evidence="1">CIFAMagur01</strain>
        <tissue evidence="1">Testis</tissue>
    </source>
</reference>
<accession>A0A8J4TUM2</accession>
<sequence length="63" mass="7202">GTNETLLYYYNDGKGGILTPETPYKGRVSFSDVSEQDSGNYWYRFSKLGVYTISERARLLVQP</sequence>
<comment type="caution">
    <text evidence="1">The sequence shown here is derived from an EMBL/GenBank/DDBJ whole genome shotgun (WGS) entry which is preliminary data.</text>
</comment>
<organism evidence="1 2">
    <name type="scientific">Clarias magur</name>
    <name type="common">Asian catfish</name>
    <name type="synonym">Macropteronotus magur</name>
    <dbReference type="NCBI Taxonomy" id="1594786"/>
    <lineage>
        <taxon>Eukaryota</taxon>
        <taxon>Metazoa</taxon>
        <taxon>Chordata</taxon>
        <taxon>Craniata</taxon>
        <taxon>Vertebrata</taxon>
        <taxon>Euteleostomi</taxon>
        <taxon>Actinopterygii</taxon>
        <taxon>Neopterygii</taxon>
        <taxon>Teleostei</taxon>
        <taxon>Ostariophysi</taxon>
        <taxon>Siluriformes</taxon>
        <taxon>Clariidae</taxon>
        <taxon>Clarias</taxon>
    </lineage>
</organism>
<proteinExistence type="predicted"/>
<feature type="non-terminal residue" evidence="1">
    <location>
        <position position="1"/>
    </location>
</feature>
<gene>
    <name evidence="1" type="ORF">DAT39_022436</name>
</gene>